<dbReference type="EMBL" id="LN515531">
    <property type="protein sequence ID" value="CEA14899.1"/>
    <property type="molecule type" value="Genomic_DNA"/>
</dbReference>
<dbReference type="PATRIC" id="fig|2162.9.peg.2514"/>
<evidence type="ECO:0000313" key="4">
    <source>
        <dbReference type="EMBL" id="MBF4474019.1"/>
    </source>
</evidence>
<dbReference type="EMBL" id="JADIIL010000007">
    <property type="protein sequence ID" value="MBF4474019.1"/>
    <property type="molecule type" value="Genomic_DNA"/>
</dbReference>
<protein>
    <recommendedName>
        <fullName evidence="2">UPF0146 protein DSM1535_2434</fullName>
    </recommendedName>
</protein>
<comment type="similarity">
    <text evidence="1 2">Belongs to the UPF0146 family.</text>
</comment>
<dbReference type="AlphaFoldDB" id="A0A090I8R8"/>
<evidence type="ECO:0000313" key="3">
    <source>
        <dbReference type="EMBL" id="CEA14899.1"/>
    </source>
</evidence>
<dbReference type="InterPro" id="IPR029063">
    <property type="entry name" value="SAM-dependent_MTases_sf"/>
</dbReference>
<dbReference type="InterPro" id="IPR005353">
    <property type="entry name" value="UPF0146"/>
</dbReference>
<organism evidence="3">
    <name type="scientific">Methanobacterium formicicum</name>
    <dbReference type="NCBI Taxonomy" id="2162"/>
    <lineage>
        <taxon>Archaea</taxon>
        <taxon>Methanobacteriati</taxon>
        <taxon>Methanobacteriota</taxon>
        <taxon>Methanomada group</taxon>
        <taxon>Methanobacteria</taxon>
        <taxon>Methanobacteriales</taxon>
        <taxon>Methanobacteriaceae</taxon>
        <taxon>Methanobacterium</taxon>
    </lineage>
</organism>
<dbReference type="Gene3D" id="3.40.50.150">
    <property type="entry name" value="Vaccinia Virus protein VP39"/>
    <property type="match status" value="1"/>
</dbReference>
<dbReference type="KEGG" id="mfi:DSM1535_2434"/>
<proteinExistence type="inferred from homology"/>
<reference evidence="4" key="2">
    <citation type="submission" date="2020-10" db="EMBL/GenBank/DDBJ databases">
        <title>Dehalococcoides mccartyi of a TCE/Cr reducing biochatode.</title>
        <authorList>
            <person name="Matturro B."/>
        </authorList>
    </citation>
    <scope>NUCLEOTIDE SEQUENCE</scope>
    <source>
        <strain evidence="4">Bin2</strain>
    </source>
</reference>
<dbReference type="Pfam" id="PF03686">
    <property type="entry name" value="UPF0146"/>
    <property type="match status" value="1"/>
</dbReference>
<dbReference type="RefSeq" id="WP_048073728.1">
    <property type="nucleotide sequence ID" value="NZ_CALCVY010000150.1"/>
</dbReference>
<accession>A0A090I8R8</accession>
<dbReference type="Proteomes" id="UP000606900">
    <property type="component" value="Unassembled WGS sequence"/>
</dbReference>
<dbReference type="PIRSF" id="PIRSF016725">
    <property type="entry name" value="UCP016725"/>
    <property type="match status" value="1"/>
</dbReference>
<evidence type="ECO:0000256" key="1">
    <source>
        <dbReference type="ARBA" id="ARBA00006969"/>
    </source>
</evidence>
<name>A0A090I8R8_METFO</name>
<reference evidence="3" key="1">
    <citation type="submission" date="2014-08" db="EMBL/GenBank/DDBJ databases">
        <authorList>
            <person name="Wibberg D."/>
        </authorList>
    </citation>
    <scope>NUCLEOTIDE SEQUENCE</scope>
</reference>
<sequence>MWSDFTEYIIKHYSQSSGIAEVAVGHFLQVGCDLKKRLEVDIIMTDIKPYHDSVILDDIRQPDLKIYKDAELIYSIRPPEELHPYLEQLSNKLGADLIIKPLSTDSIHTRGKMNLINYKKAVFYKKSSSNDI</sequence>
<evidence type="ECO:0000256" key="2">
    <source>
        <dbReference type="HAMAP-Rule" id="MF_00341"/>
    </source>
</evidence>
<gene>
    <name evidence="3" type="ORF">DSM1535_2434</name>
    <name evidence="4" type="ORF">ISP06_00910</name>
</gene>
<dbReference type="HAMAP" id="MF_00341">
    <property type="entry name" value="UPF0146"/>
    <property type="match status" value="1"/>
</dbReference>